<dbReference type="Proteomes" id="UP001230649">
    <property type="component" value="Unassembled WGS sequence"/>
</dbReference>
<proteinExistence type="predicted"/>
<protein>
    <submittedName>
        <fullName evidence="1">Uncharacterized protein</fullName>
    </submittedName>
</protein>
<evidence type="ECO:0000313" key="2">
    <source>
        <dbReference type="Proteomes" id="UP001230649"/>
    </source>
</evidence>
<dbReference type="EMBL" id="JASBWS010000004">
    <property type="protein sequence ID" value="KAJ9116156.1"/>
    <property type="molecule type" value="Genomic_DNA"/>
</dbReference>
<organism evidence="1 2">
    <name type="scientific">Naganishia adeliensis</name>
    <dbReference type="NCBI Taxonomy" id="92952"/>
    <lineage>
        <taxon>Eukaryota</taxon>
        <taxon>Fungi</taxon>
        <taxon>Dikarya</taxon>
        <taxon>Basidiomycota</taxon>
        <taxon>Agaricomycotina</taxon>
        <taxon>Tremellomycetes</taxon>
        <taxon>Filobasidiales</taxon>
        <taxon>Filobasidiaceae</taxon>
        <taxon>Naganishia</taxon>
    </lineage>
</organism>
<gene>
    <name evidence="1" type="ORF">QFC20_000836</name>
</gene>
<accession>A0ACC2WZB5</accession>
<reference evidence="1" key="1">
    <citation type="submission" date="2023-04" db="EMBL/GenBank/DDBJ databases">
        <title>Draft Genome sequencing of Naganishia species isolated from polar environments using Oxford Nanopore Technology.</title>
        <authorList>
            <person name="Leo P."/>
            <person name="Venkateswaran K."/>
        </authorList>
    </citation>
    <scope>NUCLEOTIDE SEQUENCE</scope>
    <source>
        <strain evidence="1">MNA-CCFEE 5262</strain>
    </source>
</reference>
<evidence type="ECO:0000313" key="1">
    <source>
        <dbReference type="EMBL" id="KAJ9116156.1"/>
    </source>
</evidence>
<comment type="caution">
    <text evidence="1">The sequence shown here is derived from an EMBL/GenBank/DDBJ whole genome shotgun (WGS) entry which is preliminary data.</text>
</comment>
<keyword evidence="2" id="KW-1185">Reference proteome</keyword>
<sequence>MKNAPRIDRYGQLSTIGTEDARTIHSAFSNFDPEAKETYTAESARRVAELLCMWTDPQLKKSPADSSQDTNRSSADMDVSEIAIGTASARKRYRLTRYDPTLISHYVLPRLGDVDERLHESIHNAGKRLAIKSDLARQARKPDAAKDLSRAARLFKALDQSILGRLTRESIEATLSDLPVSDLPTTLPQLSGTQET</sequence>
<name>A0ACC2WZB5_9TREE</name>